<dbReference type="InterPro" id="IPR032675">
    <property type="entry name" value="LRR_dom_sf"/>
</dbReference>
<dbReference type="PANTHER" id="PTHR15140:SF44">
    <property type="entry name" value="LATE BLIGHT RESISTANCE PROTEIN HOMOLOG R1B-23 ISOFORM X1"/>
    <property type="match status" value="1"/>
</dbReference>
<sequence>MKTLRHVDIGTAEFDLKWENNKQGMFEESSKLENLRILRRVRMDEEICLKLESLTQLQIIRLSLIMKIHVETLTPFIAGLPSLEYLELSALLQFRRKFRPVEEWCLEDITFHKLKFLKLVHLAISRWNASEESFPLLETLVISKCYKLEEIPLSFADILTLKQIKLIWCENKSLEASAVRIKEEVSYIEGCDRIDLIITGN</sequence>
<evidence type="ECO:0000313" key="1">
    <source>
        <dbReference type="EMBL" id="KAH0739237.1"/>
    </source>
</evidence>
<dbReference type="Proteomes" id="UP000826656">
    <property type="component" value="Unassembled WGS sequence"/>
</dbReference>
<protein>
    <submittedName>
        <fullName evidence="1">Uncharacterized protein</fullName>
    </submittedName>
</protein>
<comment type="caution">
    <text evidence="1">The sequence shown here is derived from an EMBL/GenBank/DDBJ whole genome shotgun (WGS) entry which is preliminary data.</text>
</comment>
<reference evidence="1 2" key="1">
    <citation type="journal article" date="2021" name="bioRxiv">
        <title>Chromosome-scale and haplotype-resolved genome assembly of a tetraploid potato cultivar.</title>
        <authorList>
            <person name="Sun H."/>
            <person name="Jiao W.-B."/>
            <person name="Krause K."/>
            <person name="Campoy J.A."/>
            <person name="Goel M."/>
            <person name="Folz-Donahue K."/>
            <person name="Kukat C."/>
            <person name="Huettel B."/>
            <person name="Schneeberger K."/>
        </authorList>
    </citation>
    <scope>NUCLEOTIDE SEQUENCE [LARGE SCALE GENOMIC DNA]</scope>
    <source>
        <strain evidence="1">SolTubOtavaFocal</strain>
        <tissue evidence="1">Leaves</tissue>
    </source>
</reference>
<gene>
    <name evidence="1" type="ORF">KY290_037942</name>
</gene>
<dbReference type="EMBL" id="JAIVGD010000028">
    <property type="protein sequence ID" value="KAH0739237.1"/>
    <property type="molecule type" value="Genomic_DNA"/>
</dbReference>
<dbReference type="Gene3D" id="3.80.10.10">
    <property type="entry name" value="Ribonuclease Inhibitor"/>
    <property type="match status" value="1"/>
</dbReference>
<dbReference type="SUPFAM" id="SSF52047">
    <property type="entry name" value="RNI-like"/>
    <property type="match status" value="1"/>
</dbReference>
<proteinExistence type="predicted"/>
<name>A0ABQ7TX09_SOLTU</name>
<organism evidence="1 2">
    <name type="scientific">Solanum tuberosum</name>
    <name type="common">Potato</name>
    <dbReference type="NCBI Taxonomy" id="4113"/>
    <lineage>
        <taxon>Eukaryota</taxon>
        <taxon>Viridiplantae</taxon>
        <taxon>Streptophyta</taxon>
        <taxon>Embryophyta</taxon>
        <taxon>Tracheophyta</taxon>
        <taxon>Spermatophyta</taxon>
        <taxon>Magnoliopsida</taxon>
        <taxon>eudicotyledons</taxon>
        <taxon>Gunneridae</taxon>
        <taxon>Pentapetalae</taxon>
        <taxon>asterids</taxon>
        <taxon>lamiids</taxon>
        <taxon>Solanales</taxon>
        <taxon>Solanaceae</taxon>
        <taxon>Solanoideae</taxon>
        <taxon>Solaneae</taxon>
        <taxon>Solanum</taxon>
    </lineage>
</organism>
<dbReference type="PANTHER" id="PTHR15140">
    <property type="entry name" value="TUBULIN-SPECIFIC CHAPERONE E"/>
    <property type="match status" value="1"/>
</dbReference>
<keyword evidence="2" id="KW-1185">Reference proteome</keyword>
<evidence type="ECO:0000313" key="2">
    <source>
        <dbReference type="Proteomes" id="UP000826656"/>
    </source>
</evidence>
<accession>A0ABQ7TX09</accession>